<feature type="domain" description="BTB" evidence="1">
    <location>
        <begin position="21"/>
        <end position="89"/>
    </location>
</feature>
<dbReference type="Proteomes" id="UP000247702">
    <property type="component" value="Unassembled WGS sequence"/>
</dbReference>
<dbReference type="InterPro" id="IPR013320">
    <property type="entry name" value="ConA-like_dom_sf"/>
</dbReference>
<dbReference type="InterPro" id="IPR000210">
    <property type="entry name" value="BTB/POZ_dom"/>
</dbReference>
<sequence length="485" mass="55363">MFRGNSLERDLKLLINNQKYSDIEILCKDEKVLYGSRAILAARSFVFEGLLYNGMKESREKQISFPTIHSSIMEIILEYVYTGSIDDEHLTKDNIIELYYVADYFQLGNIQDFIMTTIRKILEKNHTKNYLPELLSKIVDTKALSADSTLLNYLAETVALIPLNNIEYGQLSIAGLQYLLSYTHEKNKVFGTPEYEVFRYSSILAAKQVSDDAFQVIMRQLPTLEEIKSSTSGCQNSKQSIANRIEPNHQKICIELEPLMRFIDFSKINVEILSDIIEPLNIIPTEIILNTYRQKAKLNKTDLGGFRGIPYNFIDYVWDEMACGSKLVVEDNGKVVTTRDDCFDQGIKSKVICEDKGIFEWDVIIETNSDLSMIGFCTPENFDFENTTTQSVEWVLSTEGNCYNSGLDEAYCSSFGDGACITVHLNMNKRSCAFTVNGVKYPEVARWNNLPPRLCPLVILSHPGRIRIKSHLETLFDDFDEITHN</sequence>
<dbReference type="CDD" id="cd18186">
    <property type="entry name" value="BTB_POZ_ZBTB_KLHL-like"/>
    <property type="match status" value="1"/>
</dbReference>
<protein>
    <recommendedName>
        <fullName evidence="1">BTB domain-containing protein</fullName>
    </recommendedName>
</protein>
<dbReference type="InterPro" id="IPR043136">
    <property type="entry name" value="B30.2/SPRY_sf"/>
</dbReference>
<dbReference type="Gene3D" id="2.60.120.920">
    <property type="match status" value="1"/>
</dbReference>
<keyword evidence="4" id="KW-1185">Reference proteome</keyword>
<dbReference type="InterPro" id="IPR003877">
    <property type="entry name" value="SPRY_dom"/>
</dbReference>
<dbReference type="InterPro" id="IPR051481">
    <property type="entry name" value="BTB-POZ/Galectin-3-binding"/>
</dbReference>
<reference evidence="3" key="2">
    <citation type="submission" date="2019-10" db="EMBL/GenBank/DDBJ databases">
        <title>Conservation and host-specific expression of non-tandemly repeated heterogenous ribosome RNA gene in arbuscular mycorrhizal fungi.</title>
        <authorList>
            <person name="Maeda T."/>
            <person name="Kobayashi Y."/>
            <person name="Nakagawa T."/>
            <person name="Ezawa T."/>
            <person name="Yamaguchi K."/>
            <person name="Bino T."/>
            <person name="Nishimoto Y."/>
            <person name="Shigenobu S."/>
            <person name="Kawaguchi M."/>
        </authorList>
    </citation>
    <scope>NUCLEOTIDE SEQUENCE</scope>
    <source>
        <strain evidence="3">HR1</strain>
    </source>
</reference>
<dbReference type="EMBL" id="BEXD01000108">
    <property type="protein sequence ID" value="GBB84330.1"/>
    <property type="molecule type" value="Genomic_DNA"/>
</dbReference>
<organism evidence="2 4">
    <name type="scientific">Rhizophagus clarus</name>
    <dbReference type="NCBI Taxonomy" id="94130"/>
    <lineage>
        <taxon>Eukaryota</taxon>
        <taxon>Fungi</taxon>
        <taxon>Fungi incertae sedis</taxon>
        <taxon>Mucoromycota</taxon>
        <taxon>Glomeromycotina</taxon>
        <taxon>Glomeromycetes</taxon>
        <taxon>Glomerales</taxon>
        <taxon>Glomeraceae</taxon>
        <taxon>Rhizophagus</taxon>
    </lineage>
</organism>
<comment type="caution">
    <text evidence="2">The sequence shown here is derived from an EMBL/GenBank/DDBJ whole genome shotgun (WGS) entry which is preliminary data.</text>
</comment>
<dbReference type="SMART" id="SM00225">
    <property type="entry name" value="BTB"/>
    <property type="match status" value="1"/>
</dbReference>
<dbReference type="AlphaFoldDB" id="A0A2Z6Q2Y1"/>
<dbReference type="EMBL" id="BLAL01000319">
    <property type="protein sequence ID" value="GET03115.1"/>
    <property type="molecule type" value="Genomic_DNA"/>
</dbReference>
<reference evidence="2 4" key="1">
    <citation type="submission" date="2017-11" db="EMBL/GenBank/DDBJ databases">
        <title>The genome of Rhizophagus clarus HR1 reveals common genetic basis of auxotrophy among arbuscular mycorrhizal fungi.</title>
        <authorList>
            <person name="Kobayashi Y."/>
        </authorList>
    </citation>
    <scope>NUCLEOTIDE SEQUENCE [LARGE SCALE GENOMIC DNA]</scope>
    <source>
        <strain evidence="2 4">HR1</strain>
    </source>
</reference>
<dbReference type="Pfam" id="PF00622">
    <property type="entry name" value="SPRY"/>
    <property type="match status" value="1"/>
</dbReference>
<evidence type="ECO:0000259" key="1">
    <source>
        <dbReference type="PROSITE" id="PS50097"/>
    </source>
</evidence>
<dbReference type="Gene3D" id="3.30.710.10">
    <property type="entry name" value="Potassium Channel Kv1.1, Chain A"/>
    <property type="match status" value="1"/>
</dbReference>
<evidence type="ECO:0000313" key="2">
    <source>
        <dbReference type="EMBL" id="GBB84330.1"/>
    </source>
</evidence>
<evidence type="ECO:0000313" key="3">
    <source>
        <dbReference type="EMBL" id="GET03115.1"/>
    </source>
</evidence>
<dbReference type="Proteomes" id="UP000615446">
    <property type="component" value="Unassembled WGS sequence"/>
</dbReference>
<dbReference type="PROSITE" id="PS50097">
    <property type="entry name" value="BTB"/>
    <property type="match status" value="1"/>
</dbReference>
<dbReference type="SUPFAM" id="SSF49899">
    <property type="entry name" value="Concanavalin A-like lectins/glucanases"/>
    <property type="match status" value="1"/>
</dbReference>
<dbReference type="InterPro" id="IPR011333">
    <property type="entry name" value="SKP1/BTB/POZ_sf"/>
</dbReference>
<proteinExistence type="predicted"/>
<dbReference type="OrthoDB" id="9997739at2759"/>
<dbReference type="SUPFAM" id="SSF54695">
    <property type="entry name" value="POZ domain"/>
    <property type="match status" value="1"/>
</dbReference>
<accession>A0A2Z6Q2Y1</accession>
<dbReference type="PANTHER" id="PTHR24410:SF23">
    <property type="entry name" value="BTB DOMAIN-CONTAINING PROTEIN-RELATED"/>
    <property type="match status" value="1"/>
</dbReference>
<gene>
    <name evidence="3" type="ORF">RCL2_002946000</name>
    <name evidence="2" type="ORF">RclHR1_10950005</name>
</gene>
<dbReference type="Pfam" id="PF00651">
    <property type="entry name" value="BTB"/>
    <property type="match status" value="1"/>
</dbReference>
<name>A0A2Z6Q2Y1_9GLOM</name>
<evidence type="ECO:0000313" key="4">
    <source>
        <dbReference type="Proteomes" id="UP000247702"/>
    </source>
</evidence>
<dbReference type="PANTHER" id="PTHR24410">
    <property type="entry name" value="HL07962P-RELATED"/>
    <property type="match status" value="1"/>
</dbReference>